<protein>
    <submittedName>
        <fullName evidence="1">Uncharacterized protein</fullName>
    </submittedName>
</protein>
<dbReference type="AlphaFoldDB" id="A0A0A9HMV5"/>
<reference evidence="1" key="2">
    <citation type="journal article" date="2015" name="Data Brief">
        <title>Shoot transcriptome of the giant reed, Arundo donax.</title>
        <authorList>
            <person name="Barrero R.A."/>
            <person name="Guerrero F.D."/>
            <person name="Moolhuijzen P."/>
            <person name="Goolsby J.A."/>
            <person name="Tidwell J."/>
            <person name="Bellgard S.E."/>
            <person name="Bellgard M.I."/>
        </authorList>
    </citation>
    <scope>NUCLEOTIDE SEQUENCE</scope>
    <source>
        <tissue evidence="1">Shoot tissue taken approximately 20 cm above the soil surface</tissue>
    </source>
</reference>
<name>A0A0A9HMV5_ARUDO</name>
<dbReference type="EMBL" id="GBRH01160742">
    <property type="protein sequence ID" value="JAE37154.1"/>
    <property type="molecule type" value="Transcribed_RNA"/>
</dbReference>
<evidence type="ECO:0000313" key="1">
    <source>
        <dbReference type="EMBL" id="JAE37154.1"/>
    </source>
</evidence>
<proteinExistence type="predicted"/>
<accession>A0A0A9HMV5</accession>
<organism evidence="1">
    <name type="scientific">Arundo donax</name>
    <name type="common">Giant reed</name>
    <name type="synonym">Donax arundinaceus</name>
    <dbReference type="NCBI Taxonomy" id="35708"/>
    <lineage>
        <taxon>Eukaryota</taxon>
        <taxon>Viridiplantae</taxon>
        <taxon>Streptophyta</taxon>
        <taxon>Embryophyta</taxon>
        <taxon>Tracheophyta</taxon>
        <taxon>Spermatophyta</taxon>
        <taxon>Magnoliopsida</taxon>
        <taxon>Liliopsida</taxon>
        <taxon>Poales</taxon>
        <taxon>Poaceae</taxon>
        <taxon>PACMAD clade</taxon>
        <taxon>Arundinoideae</taxon>
        <taxon>Arundineae</taxon>
        <taxon>Arundo</taxon>
    </lineage>
</organism>
<reference evidence="1" key="1">
    <citation type="submission" date="2014-09" db="EMBL/GenBank/DDBJ databases">
        <authorList>
            <person name="Magalhaes I.L.F."/>
            <person name="Oliveira U."/>
            <person name="Santos F.R."/>
            <person name="Vidigal T.H.D.A."/>
            <person name="Brescovit A.D."/>
            <person name="Santos A.J."/>
        </authorList>
    </citation>
    <scope>NUCLEOTIDE SEQUENCE</scope>
    <source>
        <tissue evidence="1">Shoot tissue taken approximately 20 cm above the soil surface</tissue>
    </source>
</reference>
<sequence>MLSSFALLKQKDTCQHIGYRVTNSDLFLEGSFSFLFVSTGEAKSSDIYTSAMSRIYKVSYTTVVRTEKLLDGDQTFGGTPSYNHQICTELKGSIPAHRPFLTPGSSCGRLGSSASASTECRT</sequence>